<keyword evidence="4" id="KW-1185">Reference proteome</keyword>
<dbReference type="AlphaFoldDB" id="A0AA38T141"/>
<organism evidence="3 4">
    <name type="scientific">Centaurea solstitialis</name>
    <name type="common">yellow star-thistle</name>
    <dbReference type="NCBI Taxonomy" id="347529"/>
    <lineage>
        <taxon>Eukaryota</taxon>
        <taxon>Viridiplantae</taxon>
        <taxon>Streptophyta</taxon>
        <taxon>Embryophyta</taxon>
        <taxon>Tracheophyta</taxon>
        <taxon>Spermatophyta</taxon>
        <taxon>Magnoliopsida</taxon>
        <taxon>eudicotyledons</taxon>
        <taxon>Gunneridae</taxon>
        <taxon>Pentapetalae</taxon>
        <taxon>asterids</taxon>
        <taxon>campanulids</taxon>
        <taxon>Asterales</taxon>
        <taxon>Asteraceae</taxon>
        <taxon>Carduoideae</taxon>
        <taxon>Cardueae</taxon>
        <taxon>Centaureinae</taxon>
        <taxon>Centaurea</taxon>
    </lineage>
</organism>
<dbReference type="InterPro" id="IPR054722">
    <property type="entry name" value="PolX-like_BBD"/>
</dbReference>
<reference evidence="3" key="1">
    <citation type="submission" date="2023-03" db="EMBL/GenBank/DDBJ databases">
        <title>Chromosome-scale reference genome and RAD-based genetic map of yellow starthistle (Centaurea solstitialis) reveal putative structural variation and QTLs associated with invader traits.</title>
        <authorList>
            <person name="Reatini B."/>
            <person name="Cang F.A."/>
            <person name="Jiang Q."/>
            <person name="Mckibben M.T.W."/>
            <person name="Barker M.S."/>
            <person name="Rieseberg L.H."/>
            <person name="Dlugosch K.M."/>
        </authorList>
    </citation>
    <scope>NUCLEOTIDE SEQUENCE</scope>
    <source>
        <strain evidence="3">CAN-66</strain>
        <tissue evidence="3">Leaf</tissue>
    </source>
</reference>
<comment type="caution">
    <text evidence="3">The sequence shown here is derived from an EMBL/GenBank/DDBJ whole genome shotgun (WGS) entry which is preliminary data.</text>
</comment>
<dbReference type="Proteomes" id="UP001172457">
    <property type="component" value="Chromosome 7"/>
</dbReference>
<dbReference type="Pfam" id="PF22936">
    <property type="entry name" value="Pol_BBD"/>
    <property type="match status" value="1"/>
</dbReference>
<protein>
    <recommendedName>
        <fullName evidence="2">Retrovirus-related Pol polyprotein from transposon TNT 1-94-like beta-barrel domain-containing protein</fullName>
    </recommendedName>
</protein>
<accession>A0AA38T141</accession>
<evidence type="ECO:0000259" key="2">
    <source>
        <dbReference type="Pfam" id="PF22936"/>
    </source>
</evidence>
<evidence type="ECO:0000313" key="3">
    <source>
        <dbReference type="EMBL" id="KAJ9542892.1"/>
    </source>
</evidence>
<gene>
    <name evidence="3" type="ORF">OSB04_029398</name>
</gene>
<dbReference type="EMBL" id="JARYMX010000007">
    <property type="protein sequence ID" value="KAJ9542892.1"/>
    <property type="molecule type" value="Genomic_DNA"/>
</dbReference>
<proteinExistence type="predicted"/>
<evidence type="ECO:0000313" key="4">
    <source>
        <dbReference type="Proteomes" id="UP001172457"/>
    </source>
</evidence>
<name>A0AA38T141_9ASTR</name>
<feature type="region of interest" description="Disordered" evidence="1">
    <location>
        <begin position="1"/>
        <end position="33"/>
    </location>
</feature>
<sequence length="250" mass="27501">MAKNARLASKKKNISKPHIQNNNTNSTSDSNTIASSSTVITANSNTTANQGNQGRSRSIWHVDSGCSRHMTGTMSHLEDFKRFGGGHVAFGDNPKGGKISGKGKVSIGRMTFDDVHYVDQLRYNLLSVSQVCDKKHNILFKGKLHQNGINFESFPILGNQLLKLSFWEQINKIDTETQTHLYNYKTNFLEAKSNGKNGAGARTGIGYLYQLISKDGFTLFVFVDKTNSDPDAAPECIEISSCSSVFLVIV</sequence>
<feature type="domain" description="Retrovirus-related Pol polyprotein from transposon TNT 1-94-like beta-barrel" evidence="2">
    <location>
        <begin position="60"/>
        <end position="134"/>
    </location>
</feature>
<evidence type="ECO:0000256" key="1">
    <source>
        <dbReference type="SAM" id="MobiDB-lite"/>
    </source>
</evidence>
<feature type="compositionally biased region" description="Low complexity" evidence="1">
    <location>
        <begin position="21"/>
        <end position="33"/>
    </location>
</feature>